<evidence type="ECO:0000256" key="1">
    <source>
        <dbReference type="SAM" id="Coils"/>
    </source>
</evidence>
<dbReference type="SUPFAM" id="SSF81901">
    <property type="entry name" value="HCP-like"/>
    <property type="match status" value="1"/>
</dbReference>
<dbReference type="InterPro" id="IPR031101">
    <property type="entry name" value="Ctr9"/>
</dbReference>
<sequence length="1163" mass="132066">MTTLEIPLRDTDEVCELDCDNLPDCDEVLSILSQEHTPLHVWIKLALVYYKKSDFPNFLKVLLRARSDSRQDYDGHEQDQLQAFDMQACFHVQEASKERDKDRKRDMFQQASDLFTLGDKISMYNHNHLLGRAFYCLLEGDTKLEQADSQFNFVLSSAPNNIPAFLGKASIAFNKKDYKGALLIYKKALRANPNVPADVRLGMGHCFHKLGNLEKARLAYERALELDSKCVGALVGLAILDINSQDPESIRRGVSRLSAAYALDKSNTMILNHLANHFFFKKEYVKVQQLALHGFKATEHEHMRAESCYQMARAFHTIGDFDQAFQYYYQATQFASPTFVLPQYGLGQLYIYRGDNENAANCFEKVLKAHPNNYETMKILGSLYAQSSSQSKKDIAKEYLKKVVDQSPDDVEAWIELAQILERNDIPGSLSAYQKVVKLLTESVGADVPPEILNNVGSLHYRQDNLKVARGFFEDALERCRAESVHDPQYYASIEVTITYNLARVHEACYQNDKAERLYKSILTNHPNYIDCYLRLGCMARDQGQIYDASDMFKEALQINQDHPDAWSLIGNLHLGKQEWDPGQKKFERILKNPATQNDAYSLIAIGNIYLQTLHQPSRDREREKKHQDRALDFYTKVLKYDPYNIWAANGIGAVLAHKGCIIEARDIFAQVREATADFPDVWLNIAHIYVEQKQYVAAVQMYENCLRKFFKAPNVEILQYMARAYFRMGRYADAKSALLKARHVAPQDTLILYNIALVLQRLAMQILRDDKSTLKLVLQAVHELGLAHKYFQHLATHGDRMKYDLRVAAHEARQCQDLLSQAQYHVTRAKKIDDEERALKRKQEEEREAFRLKQLEDQKRIEERKRMIAETNLKRREEFKEQKRRAVEKLEVPADDKRRGGKGRRARDDGEIVSSSGEEGDRDKEGDKENRRERKGGSKKERQGRVRGRVGGRGRRRRSGSDEDRGRGRKKKPKKNAPPREDGLSKKQRSKIVSRAVLSSSSESEGEGGPPGFTARKGSASPSGGGPASSSSEGEKGAARSPVQCPGVARGLHLGRQPRGQGHVLGLGQDPGLDLVLAVVVLPLREKASLAHHQREANHPPAAKRDPFPILNHPLAPVTVYHARRREAESQSVSGVRDNKGLANHSLRHALLPVSPRFLVCC</sequence>
<dbReference type="PANTHER" id="PTHR14027:SF2">
    <property type="entry name" value="RNA POLYMERASE-ASSOCIATED PROTEIN CTR9 HOMOLOG"/>
    <property type="match status" value="1"/>
</dbReference>
<gene>
    <name evidence="3" type="ORF">CTOB1V02_LOCUS7798</name>
</gene>
<dbReference type="SUPFAM" id="SSF48452">
    <property type="entry name" value="TPR-like"/>
    <property type="match status" value="3"/>
</dbReference>
<accession>A0A7R8ZQ17</accession>
<dbReference type="InterPro" id="IPR019734">
    <property type="entry name" value="TPR_rpt"/>
</dbReference>
<dbReference type="GO" id="GO:0006368">
    <property type="term" value="P:transcription elongation by RNA polymerase II"/>
    <property type="evidence" value="ECO:0007669"/>
    <property type="project" value="TreeGrafter"/>
</dbReference>
<name>A0A7R8ZQ17_9CRUS</name>
<feature type="compositionally biased region" description="Basic residues" evidence="2">
    <location>
        <begin position="968"/>
        <end position="978"/>
    </location>
</feature>
<dbReference type="PANTHER" id="PTHR14027">
    <property type="entry name" value="RNA POLYMERASE-ASSOCIATED PROTEIN CTR9"/>
    <property type="match status" value="1"/>
</dbReference>
<dbReference type="FunFam" id="1.25.40.10:FF:000069">
    <property type="entry name" value="CTR9 homolog, Paf1/RNA polymerase II complex component"/>
    <property type="match status" value="1"/>
</dbReference>
<dbReference type="EMBL" id="OB662364">
    <property type="protein sequence ID" value="CAD7229933.1"/>
    <property type="molecule type" value="Genomic_DNA"/>
</dbReference>
<dbReference type="PROSITE" id="PS50005">
    <property type="entry name" value="TPR"/>
    <property type="match status" value="5"/>
</dbReference>
<dbReference type="Pfam" id="PF13432">
    <property type="entry name" value="TPR_16"/>
    <property type="match status" value="1"/>
</dbReference>
<dbReference type="GO" id="GO:0000993">
    <property type="term" value="F:RNA polymerase II complex binding"/>
    <property type="evidence" value="ECO:0007669"/>
    <property type="project" value="TreeGrafter"/>
</dbReference>
<dbReference type="Pfam" id="PF14559">
    <property type="entry name" value="TPR_19"/>
    <property type="match status" value="1"/>
</dbReference>
<organism evidence="3">
    <name type="scientific">Cyprideis torosa</name>
    <dbReference type="NCBI Taxonomy" id="163714"/>
    <lineage>
        <taxon>Eukaryota</taxon>
        <taxon>Metazoa</taxon>
        <taxon>Ecdysozoa</taxon>
        <taxon>Arthropoda</taxon>
        <taxon>Crustacea</taxon>
        <taxon>Oligostraca</taxon>
        <taxon>Ostracoda</taxon>
        <taxon>Podocopa</taxon>
        <taxon>Podocopida</taxon>
        <taxon>Cytherocopina</taxon>
        <taxon>Cytheroidea</taxon>
        <taxon>Cytherideidae</taxon>
        <taxon>Cyprideis</taxon>
    </lineage>
</organism>
<feature type="region of interest" description="Disordered" evidence="2">
    <location>
        <begin position="890"/>
        <end position="1057"/>
    </location>
</feature>
<dbReference type="AlphaFoldDB" id="A0A7R8ZQ17"/>
<dbReference type="FunFam" id="1.25.40.10:FF:000289">
    <property type="entry name" value="RNA polymerase-associated protein CTR9 homolog"/>
    <property type="match status" value="1"/>
</dbReference>
<dbReference type="Pfam" id="PF00515">
    <property type="entry name" value="TPR_1"/>
    <property type="match status" value="1"/>
</dbReference>
<dbReference type="SMART" id="SM00028">
    <property type="entry name" value="TPR"/>
    <property type="match status" value="13"/>
</dbReference>
<protein>
    <submittedName>
        <fullName evidence="3">Uncharacterized protein</fullName>
    </submittedName>
</protein>
<dbReference type="FunFam" id="1.25.40.10:FF:000322">
    <property type="entry name" value="RNA polymerase-associated protein CTR9 homolog"/>
    <property type="match status" value="1"/>
</dbReference>
<dbReference type="GO" id="GO:0006355">
    <property type="term" value="P:regulation of DNA-templated transcription"/>
    <property type="evidence" value="ECO:0007669"/>
    <property type="project" value="InterPro"/>
</dbReference>
<dbReference type="OrthoDB" id="343875at2759"/>
<evidence type="ECO:0000256" key="2">
    <source>
        <dbReference type="SAM" id="MobiDB-lite"/>
    </source>
</evidence>
<proteinExistence type="predicted"/>
<keyword evidence="1" id="KW-0175">Coiled coil</keyword>
<feature type="compositionally biased region" description="Basic and acidic residues" evidence="2">
    <location>
        <begin position="920"/>
        <end position="945"/>
    </location>
</feature>
<feature type="compositionally biased region" description="Basic and acidic residues" evidence="2">
    <location>
        <begin position="890"/>
        <end position="899"/>
    </location>
</feature>
<feature type="coiled-coil region" evidence="1">
    <location>
        <begin position="830"/>
        <end position="873"/>
    </location>
</feature>
<feature type="compositionally biased region" description="Basic residues" evidence="2">
    <location>
        <begin position="946"/>
        <end position="959"/>
    </location>
</feature>
<dbReference type="Pfam" id="PF13374">
    <property type="entry name" value="TPR_10"/>
    <property type="match status" value="2"/>
</dbReference>
<dbReference type="InterPro" id="IPR011990">
    <property type="entry name" value="TPR-like_helical_dom_sf"/>
</dbReference>
<dbReference type="GO" id="GO:0016593">
    <property type="term" value="C:Cdc73/Paf1 complex"/>
    <property type="evidence" value="ECO:0007669"/>
    <property type="project" value="TreeGrafter"/>
</dbReference>
<dbReference type="Gene3D" id="1.25.40.10">
    <property type="entry name" value="Tetratricopeptide repeat domain"/>
    <property type="match status" value="5"/>
</dbReference>
<feature type="compositionally biased region" description="Low complexity" evidence="2">
    <location>
        <begin position="1016"/>
        <end position="1033"/>
    </location>
</feature>
<reference evidence="3" key="1">
    <citation type="submission" date="2020-11" db="EMBL/GenBank/DDBJ databases">
        <authorList>
            <person name="Tran Van P."/>
        </authorList>
    </citation>
    <scope>NUCLEOTIDE SEQUENCE</scope>
</reference>
<dbReference type="Pfam" id="PF13181">
    <property type="entry name" value="TPR_8"/>
    <property type="match status" value="2"/>
</dbReference>
<evidence type="ECO:0000313" key="3">
    <source>
        <dbReference type="EMBL" id="CAD7229933.1"/>
    </source>
</evidence>